<protein>
    <recommendedName>
        <fullName evidence="2">ubiquitinyl hydrolase 1</fullName>
        <ecNumber evidence="2">3.4.19.12</ecNumber>
    </recommendedName>
</protein>
<keyword evidence="6" id="KW-0788">Thiol protease</keyword>
<evidence type="ECO:0000313" key="10">
    <source>
        <dbReference type="EMBL" id="QIW97699.1"/>
    </source>
</evidence>
<keyword evidence="4" id="KW-0833">Ubl conjugation pathway</keyword>
<dbReference type="Proteomes" id="UP000503462">
    <property type="component" value="Chromosome 2"/>
</dbReference>
<keyword evidence="5" id="KW-0378">Hydrolase</keyword>
<evidence type="ECO:0000259" key="9">
    <source>
        <dbReference type="Pfam" id="PF12359"/>
    </source>
</evidence>
<evidence type="ECO:0000256" key="4">
    <source>
        <dbReference type="ARBA" id="ARBA00022786"/>
    </source>
</evidence>
<reference evidence="10 11" key="1">
    <citation type="journal article" date="2016" name="Sci. Rep.">
        <title>Peltaster fructicola genome reveals evolution from an invasive phytopathogen to an ectophytic parasite.</title>
        <authorList>
            <person name="Xu C."/>
            <person name="Chen H."/>
            <person name="Gleason M.L."/>
            <person name="Xu J.R."/>
            <person name="Liu H."/>
            <person name="Zhang R."/>
            <person name="Sun G."/>
        </authorList>
    </citation>
    <scope>NUCLEOTIDE SEQUENCE [LARGE SCALE GENOMIC DNA]</scope>
    <source>
        <strain evidence="10 11">LNHT1506</strain>
    </source>
</reference>
<dbReference type="EC" id="3.4.19.12" evidence="2"/>
<feature type="region of interest" description="Disordered" evidence="7">
    <location>
        <begin position="1067"/>
        <end position="1101"/>
    </location>
</feature>
<dbReference type="InterPro" id="IPR022099">
    <property type="entry name" value="DUF3638"/>
</dbReference>
<dbReference type="Pfam" id="PF12359">
    <property type="entry name" value="DUF3645"/>
    <property type="match status" value="1"/>
</dbReference>
<dbReference type="OrthoDB" id="3182339at2759"/>
<dbReference type="Gene3D" id="3.40.50.300">
    <property type="entry name" value="P-loop containing nucleotide triphosphate hydrolases"/>
    <property type="match status" value="1"/>
</dbReference>
<name>A0A6H0XTB7_9PEZI</name>
<proteinExistence type="predicted"/>
<dbReference type="EMBL" id="CP051140">
    <property type="protein sequence ID" value="QIW97699.1"/>
    <property type="molecule type" value="Genomic_DNA"/>
</dbReference>
<evidence type="ECO:0000256" key="1">
    <source>
        <dbReference type="ARBA" id="ARBA00000707"/>
    </source>
</evidence>
<keyword evidence="3" id="KW-0645">Protease</keyword>
<accession>A0A6H0XTB7</accession>
<evidence type="ECO:0000313" key="11">
    <source>
        <dbReference type="Proteomes" id="UP000503462"/>
    </source>
</evidence>
<dbReference type="GO" id="GO:0004843">
    <property type="term" value="F:cysteine-type deubiquitinase activity"/>
    <property type="evidence" value="ECO:0007669"/>
    <property type="project" value="UniProtKB-EC"/>
</dbReference>
<feature type="domain" description="DUF3638" evidence="8">
    <location>
        <begin position="261"/>
        <end position="476"/>
    </location>
</feature>
<comment type="catalytic activity">
    <reaction evidence="1">
        <text>Thiol-dependent hydrolysis of ester, thioester, amide, peptide and isopeptide bonds formed by the C-terminal Gly of ubiquitin (a 76-residue protein attached to proteins as an intracellular targeting signal).</text>
        <dbReference type="EC" id="3.4.19.12"/>
    </reaction>
</comment>
<evidence type="ECO:0000256" key="5">
    <source>
        <dbReference type="ARBA" id="ARBA00022801"/>
    </source>
</evidence>
<dbReference type="Pfam" id="PF12340">
    <property type="entry name" value="DUF3638"/>
    <property type="match status" value="1"/>
</dbReference>
<evidence type="ECO:0000256" key="6">
    <source>
        <dbReference type="ARBA" id="ARBA00022807"/>
    </source>
</evidence>
<gene>
    <name evidence="10" type="ORF">AMS68_003217</name>
</gene>
<feature type="domain" description="DUF3645" evidence="9">
    <location>
        <begin position="602"/>
        <end position="634"/>
    </location>
</feature>
<dbReference type="InterPro" id="IPR022105">
    <property type="entry name" value="DUF3645"/>
</dbReference>
<evidence type="ECO:0000256" key="2">
    <source>
        <dbReference type="ARBA" id="ARBA00012759"/>
    </source>
</evidence>
<dbReference type="InterPro" id="IPR027417">
    <property type="entry name" value="P-loop_NTPase"/>
</dbReference>
<dbReference type="SUPFAM" id="SSF52540">
    <property type="entry name" value="P-loop containing nucleoside triphosphate hydrolases"/>
    <property type="match status" value="1"/>
</dbReference>
<evidence type="ECO:0000259" key="8">
    <source>
        <dbReference type="Pfam" id="PF12340"/>
    </source>
</evidence>
<dbReference type="PANTHER" id="PTHR13367">
    <property type="entry name" value="UBIQUITIN THIOESTERASE"/>
    <property type="match status" value="1"/>
</dbReference>
<dbReference type="GO" id="GO:0006508">
    <property type="term" value="P:proteolysis"/>
    <property type="evidence" value="ECO:0007669"/>
    <property type="project" value="UniProtKB-KW"/>
</dbReference>
<evidence type="ECO:0000256" key="7">
    <source>
        <dbReference type="SAM" id="MobiDB-lite"/>
    </source>
</evidence>
<organism evidence="10 11">
    <name type="scientific">Peltaster fructicola</name>
    <dbReference type="NCBI Taxonomy" id="286661"/>
    <lineage>
        <taxon>Eukaryota</taxon>
        <taxon>Fungi</taxon>
        <taxon>Dikarya</taxon>
        <taxon>Ascomycota</taxon>
        <taxon>Pezizomycotina</taxon>
        <taxon>Dothideomycetes</taxon>
        <taxon>Dothideomycetes incertae sedis</taxon>
        <taxon>Peltaster</taxon>
    </lineage>
</organism>
<evidence type="ECO:0000256" key="3">
    <source>
        <dbReference type="ARBA" id="ARBA00022670"/>
    </source>
</evidence>
<dbReference type="PANTHER" id="PTHR13367:SF33">
    <property type="entry name" value="P-LOOP CONTAINING NUCLEOSIDE TRIPHOSPHATE HYDROLASE PROTEIN"/>
    <property type="match status" value="1"/>
</dbReference>
<dbReference type="InterPro" id="IPR051346">
    <property type="entry name" value="OTU_Deubiquitinase"/>
</dbReference>
<keyword evidence="11" id="KW-1185">Reference proteome</keyword>
<sequence length="1353" mass="153851">MIHTDQVLQNLRQLEQSCRNNGELGEYFRRLLALSRPVESNVMPQQGGTCPDVSMPAAKANTPTVKLKGPFDCPAPTLTPNHRIGQIENSLQSRNMDGSRRADMQNLTVLLRRLETSAQHNKLLERYIPVLQDSMRALADHEISMSVTADVVDLDLLIELKQLCEQRMMDMFNMIHATISHQHSTQMLPPRWPTICPDLLLRQFHHRNWHYLSDEWKSVLLDYGVACIERSRAIRMLSLARKEDYDAYLQELANVPHLGPEEMEDPEHLLLAIDVNVTIRPMQMSVARFLMASKENIVTQLNMGEGKTSIIVPLMALMVGKARKLPCVVTPKPQAHQTKHMLIAALSGTLSRKVYSVSFSREETRNVDEIRSIHNELQACLRDHDVIIIHPEDMNCLQLLAYESIIIGDLEVGEAYTDLQSFFDDHVSFIIDECDEVFDPRQELTFSMGRPQPIDHGQMRWDTMQAILRALASVSVAIQETMPQKILVSKTPGRYPEIQILDPDVANLVIAKTIETVLSSDIFATMNEWLDEHERRRVVEWITNTTADRTGLEAIMSILEEKVPRPDHPGLLLLHGLVANGTLRMTLLGKRVRVNYGLTSSRTPHTSLAVPYIAKDRPSPRSDYSNPEVIILLTSLSYYNSGLSKDQLLVALQLLSQHYQPEIIYRTWLQNADAFPQEYSTVSSVSRITDDQELDKIWPHFRYAVPVIDFFLANVVFVQELRAYNEKLCVSGWDLGKVKGAVTRGFSGTRDRRELFPFSLKHQVPNELQHTDALVLGHVLEETNQLAALSLRSDATDSQELLETICALTPSVEVILDVGALFLDRSNLDVARAWLLIRQDKQAAIYVNDEDRLYVVDTAGLIEDLRESPYLSRTGSCLVFLDEAHTRGTDIKLPNNYRAAVTVGNNLSKDKLMQGCMRMRKLAQGQRLTFCVPRDIQYRIMLALGESEQLAIVDLVHWTIMNTVSEIKDCVVQWATQGKRFAEKTEHFRLRHVYDLETPEDTPTIPWQAHLCEEEKQSLSDLYGDGSQSLSQFLSGSCAAELSLAKSIQNKLEDYLRLGSLDKQVFGEHEREREHEVQREQQHQHERQTGTGREPEPREHTLQESIVKLWVKGEVRPAKAELVPAFRQLRQLAAAYEYDTELLCRDEDHLLYVSKDFGAPVIESAKPVDLTWIERQVLYVVSVLQHGANVVDALILITENEASKLRVMKQEVGVTVRMHMWAPCHKLGGHHFDKLDFMQPPGEPQRQVPQRLRTQLELFGGSLWFPAKAAYEDTASFLCLMSSAPPNAFEMTSPDGFYYRADASPGSKLDNRWSPIPFLKHFLGDIRHHGMDIGFTHIGTMLSGRLLKAKDFD</sequence>